<dbReference type="PANTHER" id="PTHR10907">
    <property type="entry name" value="REGUCALCIN"/>
    <property type="match status" value="1"/>
</dbReference>
<dbReference type="PANTHER" id="PTHR10907:SF47">
    <property type="entry name" value="REGUCALCIN"/>
    <property type="match status" value="1"/>
</dbReference>
<dbReference type="GO" id="GO:0005509">
    <property type="term" value="F:calcium ion binding"/>
    <property type="evidence" value="ECO:0007669"/>
    <property type="project" value="TreeGrafter"/>
</dbReference>
<evidence type="ECO:0000313" key="4">
    <source>
        <dbReference type="Proteomes" id="UP000464378"/>
    </source>
</evidence>
<dbReference type="Gene3D" id="2.120.10.30">
    <property type="entry name" value="TolB, C-terminal domain"/>
    <property type="match status" value="1"/>
</dbReference>
<dbReference type="GO" id="GO:0019853">
    <property type="term" value="P:L-ascorbic acid biosynthetic process"/>
    <property type="evidence" value="ECO:0007669"/>
    <property type="project" value="TreeGrafter"/>
</dbReference>
<dbReference type="InterPro" id="IPR013658">
    <property type="entry name" value="SGL"/>
</dbReference>
<dbReference type="Pfam" id="PF08450">
    <property type="entry name" value="SGL"/>
    <property type="match status" value="1"/>
</dbReference>
<evidence type="ECO:0000313" key="3">
    <source>
        <dbReference type="EMBL" id="VIP04513.1"/>
    </source>
</evidence>
<sequence length="323" mass="35333">MPTIPTHTASVLWTPHSESERFLPEGPRMVHAMGWDWLMWVNIQTGPDAGSGSIHLLDRKTGEHRELPQPARPGFVMPTTQPNQVLVGLEKEIVVLDLTTNSRTPLARIPDESPRTIINDGEILPGGESILFGTKDIRFADPLAAVYRFHIASRRIEPILPGQTCSNGKVFRHTPNGLEWLDIDTPTRVVRRFRFEPGSEMVLDDGIALDLRKTDGFPDGMVAADDHSVIIAFYNPSPIPAGCAIRFDLRTGQAIERYATPGSPRVTCPLLIPHANGGSELILTTADEGMPAEQQASAPNRGCLFALHLPQLTAPASETVQLA</sequence>
<dbReference type="EMBL" id="LR593887">
    <property type="protein sequence ID" value="VTS06388.1"/>
    <property type="molecule type" value="Genomic_DNA"/>
</dbReference>
<feature type="domain" description="SMP-30/Gluconolactonase/LRE-like region" evidence="2">
    <location>
        <begin position="23"/>
        <end position="286"/>
    </location>
</feature>
<accession>A0A6C2YTR3</accession>
<gene>
    <name evidence="3" type="ORF">GMBLW1_46800</name>
</gene>
<dbReference type="AlphaFoldDB" id="A0A6C2YTR3"/>
<dbReference type="RefSeq" id="WP_162659587.1">
    <property type="nucleotide sequence ID" value="NZ_LR593887.1"/>
</dbReference>
<comment type="similarity">
    <text evidence="1">Belongs to the SMP-30/CGR1 family.</text>
</comment>
<organism evidence="3">
    <name type="scientific">Tuwongella immobilis</name>
    <dbReference type="NCBI Taxonomy" id="692036"/>
    <lineage>
        <taxon>Bacteria</taxon>
        <taxon>Pseudomonadati</taxon>
        <taxon>Planctomycetota</taxon>
        <taxon>Planctomycetia</taxon>
        <taxon>Gemmatales</taxon>
        <taxon>Gemmataceae</taxon>
        <taxon>Tuwongella</taxon>
    </lineage>
</organism>
<keyword evidence="4" id="KW-1185">Reference proteome</keyword>
<proteinExistence type="inferred from homology"/>
<dbReference type="Proteomes" id="UP000464378">
    <property type="component" value="Chromosome"/>
</dbReference>
<dbReference type="SUPFAM" id="SSF63829">
    <property type="entry name" value="Calcium-dependent phosphotriesterase"/>
    <property type="match status" value="1"/>
</dbReference>
<reference evidence="3" key="1">
    <citation type="submission" date="2019-04" db="EMBL/GenBank/DDBJ databases">
        <authorList>
            <consortium name="Science for Life Laboratories"/>
        </authorList>
    </citation>
    <scope>NUCLEOTIDE SEQUENCE</scope>
    <source>
        <strain evidence="3">MBLW1</strain>
    </source>
</reference>
<dbReference type="EMBL" id="LR586016">
    <property type="protein sequence ID" value="VIP04513.1"/>
    <property type="molecule type" value="Genomic_DNA"/>
</dbReference>
<dbReference type="KEGG" id="tim:GMBLW1_46800"/>
<dbReference type="GO" id="GO:0004341">
    <property type="term" value="F:gluconolactonase activity"/>
    <property type="evidence" value="ECO:0007669"/>
    <property type="project" value="TreeGrafter"/>
</dbReference>
<evidence type="ECO:0000259" key="2">
    <source>
        <dbReference type="Pfam" id="PF08450"/>
    </source>
</evidence>
<name>A0A6C2YTR3_9BACT</name>
<dbReference type="InterPro" id="IPR011042">
    <property type="entry name" value="6-blade_b-propeller_TolB-like"/>
</dbReference>
<protein>
    <recommendedName>
        <fullName evidence="2">SMP-30/Gluconolactonase/LRE-like region domain-containing protein</fullName>
    </recommendedName>
</protein>
<evidence type="ECO:0000256" key="1">
    <source>
        <dbReference type="ARBA" id="ARBA00008853"/>
    </source>
</evidence>
<dbReference type="InParanoid" id="A0A6C2YTR3"/>